<dbReference type="Proteomes" id="UP001597419">
    <property type="component" value="Unassembled WGS sequence"/>
</dbReference>
<dbReference type="EC" id="2.1.1.-" evidence="1"/>
<keyword evidence="1" id="KW-0808">Transferase</keyword>
<dbReference type="GO" id="GO:0008168">
    <property type="term" value="F:methyltransferase activity"/>
    <property type="evidence" value="ECO:0007669"/>
    <property type="project" value="UniProtKB-KW"/>
</dbReference>
<dbReference type="SUPFAM" id="SSF53335">
    <property type="entry name" value="S-adenosyl-L-methionine-dependent methyltransferases"/>
    <property type="match status" value="1"/>
</dbReference>
<accession>A0ABW5GUP1</accession>
<dbReference type="InterPro" id="IPR006764">
    <property type="entry name" value="SAM_dep_MeTrfase_SAV2177_type"/>
</dbReference>
<proteinExistence type="predicted"/>
<evidence type="ECO:0000313" key="1">
    <source>
        <dbReference type="EMBL" id="MFD2464544.1"/>
    </source>
</evidence>
<dbReference type="CDD" id="cd02440">
    <property type="entry name" value="AdoMet_MTases"/>
    <property type="match status" value="1"/>
</dbReference>
<dbReference type="PIRSF" id="PIRSF017393">
    <property type="entry name" value="MTase_SAV2177"/>
    <property type="match status" value="1"/>
</dbReference>
<keyword evidence="1" id="KW-0489">Methyltransferase</keyword>
<keyword evidence="2" id="KW-1185">Reference proteome</keyword>
<dbReference type="Gene3D" id="3.40.50.150">
    <property type="entry name" value="Vaccinia Virus protein VP39"/>
    <property type="match status" value="1"/>
</dbReference>
<dbReference type="EMBL" id="JBHUKU010000026">
    <property type="protein sequence ID" value="MFD2464544.1"/>
    <property type="molecule type" value="Genomic_DNA"/>
</dbReference>
<dbReference type="GO" id="GO:0032259">
    <property type="term" value="P:methylation"/>
    <property type="evidence" value="ECO:0007669"/>
    <property type="project" value="UniProtKB-KW"/>
</dbReference>
<dbReference type="Pfam" id="PF04672">
    <property type="entry name" value="Methyltransf_19"/>
    <property type="match status" value="1"/>
</dbReference>
<comment type="caution">
    <text evidence="1">The sequence shown here is derived from an EMBL/GenBank/DDBJ whole genome shotgun (WGS) entry which is preliminary data.</text>
</comment>
<organism evidence="1 2">
    <name type="scientific">Amycolatopsis samaneae</name>
    <dbReference type="NCBI Taxonomy" id="664691"/>
    <lineage>
        <taxon>Bacteria</taxon>
        <taxon>Bacillati</taxon>
        <taxon>Actinomycetota</taxon>
        <taxon>Actinomycetes</taxon>
        <taxon>Pseudonocardiales</taxon>
        <taxon>Pseudonocardiaceae</taxon>
        <taxon>Amycolatopsis</taxon>
    </lineage>
</organism>
<gene>
    <name evidence="1" type="ORF">ACFSYJ_38420</name>
</gene>
<name>A0ABW5GUP1_9PSEU</name>
<protein>
    <submittedName>
        <fullName evidence="1">SAM-dependent methyltransferase</fullName>
        <ecNumber evidence="1">2.1.1.-</ecNumber>
    </submittedName>
</protein>
<dbReference type="InterPro" id="IPR029063">
    <property type="entry name" value="SAM-dependent_MTases_sf"/>
</dbReference>
<dbReference type="RefSeq" id="WP_345385688.1">
    <property type="nucleotide sequence ID" value="NZ_BAABHG010000001.1"/>
</dbReference>
<evidence type="ECO:0000313" key="2">
    <source>
        <dbReference type="Proteomes" id="UP001597419"/>
    </source>
</evidence>
<sequence>MTHLPDWVPPGIDLSKPSSARIYDYLLGGAHNFAVDREAAAQIERIMPGGQRSARLNRAFLRRAVVFMMEQGVRQFLDIGSGVPTVGNVHEIAHRADPEYRVLYVDRDAVAVAHSKLILGDNDRADVLRADMRDPESIMDSPEAKRLLDFDEPIGLLFLLMLHWVSDEDDPAGLTARYRDALASGSYLAITHGTEDMQPRRVHELTGVFRRARSHEQATTRSHDEVLALFGDFDLVEPGLVGCGNWRPMGPGDIVEDSKYNEIFYAGVARKP</sequence>
<reference evidence="2" key="1">
    <citation type="journal article" date="2019" name="Int. J. Syst. Evol. Microbiol.">
        <title>The Global Catalogue of Microorganisms (GCM) 10K type strain sequencing project: providing services to taxonomists for standard genome sequencing and annotation.</title>
        <authorList>
            <consortium name="The Broad Institute Genomics Platform"/>
            <consortium name="The Broad Institute Genome Sequencing Center for Infectious Disease"/>
            <person name="Wu L."/>
            <person name="Ma J."/>
        </authorList>
    </citation>
    <scope>NUCLEOTIDE SEQUENCE [LARGE SCALE GENOMIC DNA]</scope>
    <source>
        <strain evidence="2">CGMCC 4.7643</strain>
    </source>
</reference>